<feature type="transmembrane region" description="Helical" evidence="8">
    <location>
        <begin position="6"/>
        <end position="22"/>
    </location>
</feature>
<dbReference type="Proteomes" id="UP000249720">
    <property type="component" value="Unassembled WGS sequence"/>
</dbReference>
<evidence type="ECO:0000256" key="5">
    <source>
        <dbReference type="ARBA" id="ARBA00031445"/>
    </source>
</evidence>
<dbReference type="Gene3D" id="3.40.50.2000">
    <property type="entry name" value="Glycogen Phosphorylase B"/>
    <property type="match status" value="1"/>
</dbReference>
<evidence type="ECO:0000313" key="11">
    <source>
        <dbReference type="Proteomes" id="UP000249720"/>
    </source>
</evidence>
<evidence type="ECO:0000256" key="7">
    <source>
        <dbReference type="PIRSR" id="PIRSR639901-1"/>
    </source>
</evidence>
<comment type="function">
    <text evidence="8">Involved in lipopolysaccharide (LPS) biosynthesis. Catalyzes the transfer of 3-deoxy-D-manno-octulosonate (Kdo) residue(s) from CMP-Kdo to lipid IV(A), the tetraacyldisaccharide-1,4'-bisphosphate precursor of lipid A.</text>
</comment>
<keyword evidence="8" id="KW-0812">Transmembrane</keyword>
<comment type="catalytic activity">
    <reaction evidence="6 8">
        <text>lipid IVA (E. coli) + CMP-3-deoxy-beta-D-manno-octulosonate = alpha-Kdo-(2-&gt;6)-lipid IVA (E. coli) + CMP + H(+)</text>
        <dbReference type="Rhea" id="RHEA:28066"/>
        <dbReference type="ChEBI" id="CHEBI:15378"/>
        <dbReference type="ChEBI" id="CHEBI:58603"/>
        <dbReference type="ChEBI" id="CHEBI:60364"/>
        <dbReference type="ChEBI" id="CHEBI:60377"/>
        <dbReference type="ChEBI" id="CHEBI:85987"/>
        <dbReference type="EC" id="2.4.99.12"/>
    </reaction>
</comment>
<dbReference type="GO" id="GO:0043842">
    <property type="term" value="F:Kdo transferase activity"/>
    <property type="evidence" value="ECO:0007669"/>
    <property type="project" value="UniProtKB-EC"/>
</dbReference>
<evidence type="ECO:0000313" key="10">
    <source>
        <dbReference type="EMBL" id="PZX63467.1"/>
    </source>
</evidence>
<comment type="subcellular location">
    <subcellularLocation>
        <location evidence="8">Cell membrane</location>
    </subcellularLocation>
</comment>
<evidence type="ECO:0000256" key="8">
    <source>
        <dbReference type="RuleBase" id="RU365103"/>
    </source>
</evidence>
<dbReference type="AlphaFoldDB" id="A0A2W7S8H1"/>
<comment type="pathway">
    <text evidence="1 8">Bacterial outer membrane biogenesis; LPS core biosynthesis.</text>
</comment>
<proteinExistence type="inferred from homology"/>
<dbReference type="GO" id="GO:0009245">
    <property type="term" value="P:lipid A biosynthetic process"/>
    <property type="evidence" value="ECO:0007669"/>
    <property type="project" value="TreeGrafter"/>
</dbReference>
<keyword evidence="4 8" id="KW-0808">Transferase</keyword>
<accession>A0A2W7S8H1</accession>
<dbReference type="EMBL" id="QKZV01000003">
    <property type="protein sequence ID" value="PZX63467.1"/>
    <property type="molecule type" value="Genomic_DNA"/>
</dbReference>
<comment type="caution">
    <text evidence="10">The sequence shown here is derived from an EMBL/GenBank/DDBJ whole genome shotgun (WGS) entry which is preliminary data.</text>
</comment>
<dbReference type="GO" id="GO:0005886">
    <property type="term" value="C:plasma membrane"/>
    <property type="evidence" value="ECO:0007669"/>
    <property type="project" value="UniProtKB-SubCell"/>
</dbReference>
<evidence type="ECO:0000256" key="2">
    <source>
        <dbReference type="ARBA" id="ARBA00012621"/>
    </source>
</evidence>
<evidence type="ECO:0000256" key="3">
    <source>
        <dbReference type="ARBA" id="ARBA00019077"/>
    </source>
</evidence>
<gene>
    <name evidence="10" type="ORF">LX80_01111</name>
</gene>
<feature type="active site" description="Proton acceptor" evidence="7">
    <location>
        <position position="64"/>
    </location>
</feature>
<protein>
    <recommendedName>
        <fullName evidence="3 8">3-deoxy-D-manno-octulosonic acid transferase</fullName>
        <shortName evidence="8">Kdo transferase</shortName>
        <ecNumber evidence="2 8">2.4.99.12</ecNumber>
    </recommendedName>
    <alternativeName>
        <fullName evidence="5 8">Lipid IV(A) 3-deoxy-D-manno-octulosonic acid transferase</fullName>
    </alternativeName>
</protein>
<evidence type="ECO:0000259" key="9">
    <source>
        <dbReference type="Pfam" id="PF04413"/>
    </source>
</evidence>
<dbReference type="PANTHER" id="PTHR42755">
    <property type="entry name" value="3-DEOXY-MANNO-OCTULOSONATE CYTIDYLYLTRANSFERASE"/>
    <property type="match status" value="1"/>
</dbReference>
<sequence length="420" mass="48372">MKWQLPFYNLFLSLYVFVAHVIKGGNKKAALWLKGRKDIFEKLALALKNNKAPIIWFHCASIGEFEQGRPLMEQLKLKFPNYKILVSFFSPSGYEAKKDDSIADWVFYLPIDGSKNAEKWLSIVQPSLVVFVKYEFWYYYLKRIHEKNIPAILVSGIFRSNQPFFKWYGGLHRYMLHCFKHLFVQNEQSNQLLTKIGLEQKTTVMGDTRFDRVIHIAKEFYENNLIEQLIDNRQVIVAGSTWTEDDEVLDHFANTHQELFFIIAPHEVDEDRIAECKNLYKHHICYSDLLAGVTAENKNVLIIDNIGMLSKLYRYATIAYVGGAFGDDGVHNVLEAAVYFKPVVFGPVYDKFVEAASLIEVGGAFSIEDALHLEKIFIQLLSDPEYYGKVCNSAGNFVLQHAGSTYGIIQFIQENLRLTN</sequence>
<dbReference type="SUPFAM" id="SSF53756">
    <property type="entry name" value="UDP-Glycosyltransferase/glycogen phosphorylase"/>
    <property type="match status" value="1"/>
</dbReference>
<dbReference type="InterPro" id="IPR007507">
    <property type="entry name" value="Glycos_transf_N"/>
</dbReference>
<organism evidence="10 11">
    <name type="scientific">Hydrotalea sandarakina</name>
    <dbReference type="NCBI Taxonomy" id="1004304"/>
    <lineage>
        <taxon>Bacteria</taxon>
        <taxon>Pseudomonadati</taxon>
        <taxon>Bacteroidota</taxon>
        <taxon>Chitinophagia</taxon>
        <taxon>Chitinophagales</taxon>
        <taxon>Chitinophagaceae</taxon>
        <taxon>Hydrotalea</taxon>
    </lineage>
</organism>
<dbReference type="Gene3D" id="3.40.50.11720">
    <property type="entry name" value="3-Deoxy-D-manno-octulosonic-acid transferase, N-terminal domain"/>
    <property type="match status" value="1"/>
</dbReference>
<dbReference type="InterPro" id="IPR039901">
    <property type="entry name" value="Kdotransferase"/>
</dbReference>
<dbReference type="EC" id="2.4.99.12" evidence="2 8"/>
<dbReference type="UniPathway" id="UPA00958"/>
<dbReference type="OrthoDB" id="9789797at2"/>
<feature type="domain" description="3-deoxy-D-manno-octulosonic-acid transferase N-terminal" evidence="9">
    <location>
        <begin position="39"/>
        <end position="211"/>
    </location>
</feature>
<dbReference type="RefSeq" id="WP_111294113.1">
    <property type="nucleotide sequence ID" value="NZ_QKZV01000003.1"/>
</dbReference>
<evidence type="ECO:0000256" key="1">
    <source>
        <dbReference type="ARBA" id="ARBA00004713"/>
    </source>
</evidence>
<keyword evidence="11" id="KW-1185">Reference proteome</keyword>
<evidence type="ECO:0000256" key="4">
    <source>
        <dbReference type="ARBA" id="ARBA00022679"/>
    </source>
</evidence>
<comment type="similarity">
    <text evidence="8">Belongs to the glycosyltransferase group 1 family.</text>
</comment>
<dbReference type="GO" id="GO:0009244">
    <property type="term" value="P:lipopolysaccharide core region biosynthetic process"/>
    <property type="evidence" value="ECO:0007669"/>
    <property type="project" value="UniProtKB-UniRule"/>
</dbReference>
<dbReference type="Pfam" id="PF04413">
    <property type="entry name" value="Glycos_transf_N"/>
    <property type="match status" value="1"/>
</dbReference>
<keyword evidence="8" id="KW-1133">Transmembrane helix</keyword>
<keyword evidence="8" id="KW-0472">Membrane</keyword>
<keyword evidence="8" id="KW-1003">Cell membrane</keyword>
<evidence type="ECO:0000256" key="6">
    <source>
        <dbReference type="ARBA" id="ARBA00049183"/>
    </source>
</evidence>
<name>A0A2W7S8H1_9BACT</name>
<dbReference type="InterPro" id="IPR038107">
    <property type="entry name" value="Glycos_transf_N_sf"/>
</dbReference>
<reference evidence="10 11" key="1">
    <citation type="submission" date="2018-06" db="EMBL/GenBank/DDBJ databases">
        <title>Genomic Encyclopedia of Archaeal and Bacterial Type Strains, Phase II (KMG-II): from individual species to whole genera.</title>
        <authorList>
            <person name="Goeker M."/>
        </authorList>
    </citation>
    <scope>NUCLEOTIDE SEQUENCE [LARGE SCALE GENOMIC DNA]</scope>
    <source>
        <strain evidence="10 11">DSM 23241</strain>
    </source>
</reference>
<keyword evidence="8" id="KW-0448">Lipopolysaccharide biosynthesis</keyword>
<dbReference type="PANTHER" id="PTHR42755:SF1">
    <property type="entry name" value="3-DEOXY-D-MANNO-OCTULOSONIC ACID TRANSFERASE, MITOCHONDRIAL-RELATED"/>
    <property type="match status" value="1"/>
</dbReference>